<keyword evidence="8" id="KW-1185">Reference proteome</keyword>
<name>A0AAV7EP51_ARIFI</name>
<comment type="similarity">
    <text evidence="1">Belongs to the peptidase C48 family.</text>
</comment>
<dbReference type="EMBL" id="JAINDJ010000004">
    <property type="protein sequence ID" value="KAG9449890.1"/>
    <property type="molecule type" value="Genomic_DNA"/>
</dbReference>
<dbReference type="PANTHER" id="PTHR12606">
    <property type="entry name" value="SENTRIN/SUMO-SPECIFIC PROTEASE"/>
    <property type="match status" value="1"/>
</dbReference>
<feature type="chain" id="PRO_5043619483" description="Ubiquitin-like protease family profile domain-containing protein" evidence="5">
    <location>
        <begin position="19"/>
        <end position="556"/>
    </location>
</feature>
<dbReference type="GO" id="GO:0016926">
    <property type="term" value="P:protein desumoylation"/>
    <property type="evidence" value="ECO:0007669"/>
    <property type="project" value="TreeGrafter"/>
</dbReference>
<dbReference type="Gene3D" id="3.40.395.10">
    <property type="entry name" value="Adenoviral Proteinase, Chain A"/>
    <property type="match status" value="1"/>
</dbReference>
<keyword evidence="5" id="KW-0732">Signal</keyword>
<accession>A0AAV7EP51</accession>
<evidence type="ECO:0000256" key="1">
    <source>
        <dbReference type="ARBA" id="ARBA00005234"/>
    </source>
</evidence>
<keyword evidence="2" id="KW-0645">Protease</keyword>
<evidence type="ECO:0000313" key="8">
    <source>
        <dbReference type="Proteomes" id="UP000825729"/>
    </source>
</evidence>
<evidence type="ECO:0000313" key="7">
    <source>
        <dbReference type="EMBL" id="KAG9449890.1"/>
    </source>
</evidence>
<feature type="domain" description="Ubiquitin-like protease family profile" evidence="6">
    <location>
        <begin position="340"/>
        <end position="519"/>
    </location>
</feature>
<keyword evidence="3" id="KW-0378">Hydrolase</keyword>
<dbReference type="Pfam" id="PF02902">
    <property type="entry name" value="Peptidase_C48"/>
    <property type="match status" value="1"/>
</dbReference>
<dbReference type="PANTHER" id="PTHR12606:SF1">
    <property type="entry name" value="UBIQUITIN-LIKE-SPECIFIC PROTEASE 1A"/>
    <property type="match status" value="1"/>
</dbReference>
<dbReference type="PROSITE" id="PS50600">
    <property type="entry name" value="ULP_PROTEASE"/>
    <property type="match status" value="1"/>
</dbReference>
<reference evidence="7 8" key="1">
    <citation type="submission" date="2021-07" db="EMBL/GenBank/DDBJ databases">
        <title>The Aristolochia fimbriata genome: insights into angiosperm evolution, floral development and chemical biosynthesis.</title>
        <authorList>
            <person name="Jiao Y."/>
        </authorList>
    </citation>
    <scope>NUCLEOTIDE SEQUENCE [LARGE SCALE GENOMIC DNA]</scope>
    <source>
        <strain evidence="7">IBCAS-2021</strain>
        <tissue evidence="7">Leaf</tissue>
    </source>
</reference>
<dbReference type="InterPro" id="IPR003653">
    <property type="entry name" value="Peptidase_C48_C"/>
</dbReference>
<dbReference type="SUPFAM" id="SSF54001">
    <property type="entry name" value="Cysteine proteinases"/>
    <property type="match status" value="1"/>
</dbReference>
<gene>
    <name evidence="7" type="ORF">H6P81_009855</name>
</gene>
<protein>
    <recommendedName>
        <fullName evidence="6">Ubiquitin-like protease family profile domain-containing protein</fullName>
    </recommendedName>
</protein>
<feature type="signal peptide" evidence="5">
    <location>
        <begin position="1"/>
        <end position="18"/>
    </location>
</feature>
<dbReference type="GO" id="GO:0006508">
    <property type="term" value="P:proteolysis"/>
    <property type="evidence" value="ECO:0007669"/>
    <property type="project" value="UniProtKB-KW"/>
</dbReference>
<evidence type="ECO:0000256" key="5">
    <source>
        <dbReference type="SAM" id="SignalP"/>
    </source>
</evidence>
<dbReference type="GO" id="GO:0005634">
    <property type="term" value="C:nucleus"/>
    <property type="evidence" value="ECO:0007669"/>
    <property type="project" value="TreeGrafter"/>
</dbReference>
<evidence type="ECO:0000259" key="6">
    <source>
        <dbReference type="PROSITE" id="PS50600"/>
    </source>
</evidence>
<dbReference type="InterPro" id="IPR038765">
    <property type="entry name" value="Papain-like_cys_pep_sf"/>
</dbReference>
<dbReference type="Proteomes" id="UP000825729">
    <property type="component" value="Unassembled WGS sequence"/>
</dbReference>
<sequence>MVTASTINLLLRVIATSAEKAETVVQSRCMPHKIKEMFDSVNIAPHYMEAIDRTPFGHLRHVKDITMERPPSHFIASNWDCTECGVKLNGRILPFKSVDVALVLEVNNHSTPVDIYHNPGPTQEYERLFGRCRVKVSSLVEAFKRLVDSGGEVKDVVRVFILIIFTEVLFSHANGGLNKHFLALVEDVDVLGSYAWARAIHRFMVDGLNSFVERLEPSSFVANHYLAGCTLALVVHAMEPETPAEMQLGHGFKNPTSMPDDFVQVKFEEQLLRVEVGYKHALQEVEQRSQVEVKGKFDGVTQSDDIEVGEKEGHERGDPMIVAQTEKKCPRKRKVCFKYLSLPHVDTKCRKAGKWVRQLAMEEAKQVAACLKDEAAYVATVGSEPHVPYNLLCDVLNDEFISGPRAHEAKKRFAKNLDGFLGKITTTADLIYLLLINETHWHLLVVKVAEKKIEWYNSMPKAISARPYAVDVASALKEEMVSRGFLDATDYELVTIEDYPQQKIGYDCGIFKVKYMDLLSRDGCNLNFPQDDIPHFRRKIAIDIIRGHLATISIVI</sequence>
<dbReference type="AlphaFoldDB" id="A0AAV7EP51"/>
<evidence type="ECO:0000256" key="3">
    <source>
        <dbReference type="ARBA" id="ARBA00022801"/>
    </source>
</evidence>
<evidence type="ECO:0000256" key="2">
    <source>
        <dbReference type="ARBA" id="ARBA00022670"/>
    </source>
</evidence>
<dbReference type="GO" id="GO:0016929">
    <property type="term" value="F:deSUMOylase activity"/>
    <property type="evidence" value="ECO:0007669"/>
    <property type="project" value="TreeGrafter"/>
</dbReference>
<comment type="caution">
    <text evidence="7">The sequence shown here is derived from an EMBL/GenBank/DDBJ whole genome shotgun (WGS) entry which is preliminary data.</text>
</comment>
<keyword evidence="4" id="KW-0788">Thiol protease</keyword>
<evidence type="ECO:0000256" key="4">
    <source>
        <dbReference type="ARBA" id="ARBA00022807"/>
    </source>
</evidence>
<proteinExistence type="inferred from homology"/>
<organism evidence="7 8">
    <name type="scientific">Aristolochia fimbriata</name>
    <name type="common">White veined hardy Dutchman's pipe vine</name>
    <dbReference type="NCBI Taxonomy" id="158543"/>
    <lineage>
        <taxon>Eukaryota</taxon>
        <taxon>Viridiplantae</taxon>
        <taxon>Streptophyta</taxon>
        <taxon>Embryophyta</taxon>
        <taxon>Tracheophyta</taxon>
        <taxon>Spermatophyta</taxon>
        <taxon>Magnoliopsida</taxon>
        <taxon>Magnoliidae</taxon>
        <taxon>Piperales</taxon>
        <taxon>Aristolochiaceae</taxon>
        <taxon>Aristolochia</taxon>
    </lineage>
</organism>